<dbReference type="EMBL" id="FNGI01000005">
    <property type="protein sequence ID" value="SDL62791.1"/>
    <property type="molecule type" value="Genomic_DNA"/>
</dbReference>
<protein>
    <submittedName>
        <fullName evidence="1">Uncharacterized protein</fullName>
    </submittedName>
</protein>
<evidence type="ECO:0000313" key="1">
    <source>
        <dbReference type="EMBL" id="SDL62791.1"/>
    </source>
</evidence>
<name>A0A1G9LLF4_9GAMM</name>
<organism evidence="1 2">
    <name type="scientific">Modicisalibacter muralis</name>
    <dbReference type="NCBI Taxonomy" id="119000"/>
    <lineage>
        <taxon>Bacteria</taxon>
        <taxon>Pseudomonadati</taxon>
        <taxon>Pseudomonadota</taxon>
        <taxon>Gammaproteobacteria</taxon>
        <taxon>Oceanospirillales</taxon>
        <taxon>Halomonadaceae</taxon>
        <taxon>Modicisalibacter</taxon>
    </lineage>
</organism>
<keyword evidence="2" id="KW-1185">Reference proteome</keyword>
<dbReference type="AlphaFoldDB" id="A0A1G9LLF4"/>
<dbReference type="RefSeq" id="WP_089728372.1">
    <property type="nucleotide sequence ID" value="NZ_FNGI01000005.1"/>
</dbReference>
<reference evidence="1 2" key="1">
    <citation type="submission" date="2016-10" db="EMBL/GenBank/DDBJ databases">
        <authorList>
            <person name="de Groot N.N."/>
        </authorList>
    </citation>
    <scope>NUCLEOTIDE SEQUENCE [LARGE SCALE GENOMIC DNA]</scope>
    <source>
        <strain evidence="1 2">DSM 14789</strain>
    </source>
</reference>
<accession>A0A1G9LLF4</accession>
<proteinExistence type="predicted"/>
<dbReference type="OrthoDB" id="5296404at2"/>
<dbReference type="Proteomes" id="UP000198654">
    <property type="component" value="Unassembled WGS sequence"/>
</dbReference>
<evidence type="ECO:0000313" key="2">
    <source>
        <dbReference type="Proteomes" id="UP000198654"/>
    </source>
</evidence>
<sequence length="96" mass="10121">MKFRSVQILSDAGLQALMATYTYGEQPALRRRAHAIVHGTGGVLGVGGVIFTPAAPASTIRPIVFEHLDARLLKMTSKSCAICSGALNPGAQERAE</sequence>
<gene>
    <name evidence="1" type="ORF">SAMN05661010_02146</name>
</gene>